<keyword evidence="18" id="KW-0131">Cell cycle</keyword>
<dbReference type="Pfam" id="PF13476">
    <property type="entry name" value="AAA_23"/>
    <property type="match status" value="1"/>
</dbReference>
<feature type="coiled-coil region" evidence="22">
    <location>
        <begin position="753"/>
        <end position="1007"/>
    </location>
</feature>
<dbReference type="Pfam" id="PF04423">
    <property type="entry name" value="Rad50_zn_hook"/>
    <property type="match status" value="1"/>
</dbReference>
<dbReference type="GO" id="GO:0003691">
    <property type="term" value="F:double-stranded telomeric DNA binding"/>
    <property type="evidence" value="ECO:0007669"/>
    <property type="project" value="TreeGrafter"/>
</dbReference>
<keyword evidence="8" id="KW-0547">Nucleotide-binding</keyword>
<feature type="coiled-coil region" evidence="22">
    <location>
        <begin position="190"/>
        <end position="217"/>
    </location>
</feature>
<keyword evidence="10" id="KW-0378">Hydrolase</keyword>
<evidence type="ECO:0000256" key="22">
    <source>
        <dbReference type="SAM" id="Coils"/>
    </source>
</evidence>
<keyword evidence="15" id="KW-0234">DNA repair</keyword>
<comment type="subunit">
    <text evidence="20">Component of the MRN complex composed of two heterodimers RAD50 and MRE11 associated with a single NBS1.</text>
</comment>
<evidence type="ECO:0000256" key="7">
    <source>
        <dbReference type="ARBA" id="ARBA00022723"/>
    </source>
</evidence>
<dbReference type="GO" id="GO:0046872">
    <property type="term" value="F:metal ion binding"/>
    <property type="evidence" value="ECO:0007669"/>
    <property type="project" value="UniProtKB-UniRule"/>
</dbReference>
<keyword evidence="11 21" id="KW-0862">Zinc</keyword>
<feature type="binding site" evidence="21">
    <location>
        <position position="698"/>
    </location>
    <ligand>
        <name>Zn(2+)</name>
        <dbReference type="ChEBI" id="CHEBI:29105"/>
    </ligand>
</feature>
<dbReference type="GO" id="GO:0007004">
    <property type="term" value="P:telomere maintenance via telomerase"/>
    <property type="evidence" value="ECO:0007669"/>
    <property type="project" value="TreeGrafter"/>
</dbReference>
<evidence type="ECO:0000256" key="19">
    <source>
        <dbReference type="ARBA" id="ARBA00049360"/>
    </source>
</evidence>
<dbReference type="InterPro" id="IPR038729">
    <property type="entry name" value="Rad50/SbcC_AAA"/>
</dbReference>
<feature type="domain" description="Zinc-hook" evidence="24">
    <location>
        <begin position="648"/>
        <end position="747"/>
    </location>
</feature>
<dbReference type="GO" id="GO:0016887">
    <property type="term" value="F:ATP hydrolysis activity"/>
    <property type="evidence" value="ECO:0007669"/>
    <property type="project" value="InterPro"/>
</dbReference>
<dbReference type="Gramene" id="evm.model.07.85">
    <property type="protein sequence ID" value="cds.evm.model.07.85"/>
    <property type="gene ID" value="evm.TU.07.85"/>
</dbReference>
<reference evidence="25" key="1">
    <citation type="submission" date="2018-11" db="EMBL/GenBank/DDBJ databases">
        <authorList>
            <person name="Grassa J C."/>
        </authorList>
    </citation>
    <scope>NUCLEOTIDE SEQUENCE [LARGE SCALE GENOMIC DNA]</scope>
</reference>
<evidence type="ECO:0000256" key="9">
    <source>
        <dbReference type="ARBA" id="ARBA00022763"/>
    </source>
</evidence>
<feature type="coiled-coil region" evidence="22">
    <location>
        <begin position="1038"/>
        <end position="1092"/>
    </location>
</feature>
<keyword evidence="12" id="KW-0067">ATP-binding</keyword>
<evidence type="ECO:0000256" key="11">
    <source>
        <dbReference type="ARBA" id="ARBA00022833"/>
    </source>
</evidence>
<sequence>MSTVDKMLIKGIRSFDPENKHVITFFKPLTLIVGSNGAGKTTIIECLKLSCTGELPPNARSGHSFIHDPKVAGETETKGQIKLRFKTAAAKDVVCIRSFQLTQKASKMEFKAIESVLQTLNPHTGEKVCLSYRCADMDREIPALMGVSKAILENVIFVHQDEANWPLQDPSTLKKKFDDIFSATRYTKALEVLKKLHKDQNQEIKTYKLKLENLQTLKDAAYKLREGIAHDQSRTESLKSQIQEFETSIQDVDAKIHHAEVTLKDLRKLQDQISTKTAERSTLFKEQQKQYAALEEENEDTDEELKEWKTKFEEKVAELESKISKLERELTDQETKSSFLRKTTDDCFKEISKLQTEAEVNLSLKNERDSAIRNIFTSHNLGPLPSSPFSNDDALSFTKRIILRLPDLEKDLQDKKKSNEIELKTAWDRYMVANDQWTTADVQRQAKVDLKSGLRKRIEDKENERNSLELQISNVDISHINEREKNMRTEMERKKNLIAERDFESNITQKQTELYSIEQKIKALTQEKDIMVGDSDERVKLSLKKSELESQKRKHRKIIDDHREKIRGVLKGRLPLDKDLKREITQAVRAVTMEFDDLKNKSHEAEQEVKMLQTKIQEDNNNISKLRKDMESRKRYIESKIKALDRQYSTIDSYLKALETAKEKRDVQKSKYNIADGMRQMFDPFERVARAHHVCPCCERSFSAEEEDEFVKKQRVKASTSAEHMKVLAVESSNADSLFQQLDKLRLAYEEYIKMGKETIPNAERELKKHSEELDQKSQALDDLLAVLAQIKSEKDSIDVLVQPIEAADRLFQEIQACQKQVDDLEYKLSFGGQGVKSLEDIQSELNTLQITKDSLHNELEKLRDDQRYMEKDMSNIKDRLHALCAEKVQADNVFRDVRKAEEELERLVEEKSQVELDEKYLKETIGPLSREKDKLLNEYNELKAKLNLEYEEQSKQKMSYAQEVDSIQKVAFKIKEFHDLKKGEKLKELQEKLSFSELELQKCEAKKQHILSELERNRDVIRSRDKLRRNIEDNLNYRKTKAEVDELTREIESLEANVLRVGGISTFESELVKLSRERERLLSELNRCRGTMSVYESNISKNKVDLKHSQYKDIDKRYFDQLIQLKTSEMANKDLDRYYNALDKALMRFHTLKMEEINKIIRELWQQTYRGQDIDYISIRSDSEGAGLVLTAIGYVQVLASLIIRLALAETFCLNCGILALDEPTTNLDGPNAESLATALLKIMEDRRGQENFQLIVITHDERFAQLIGQRQHAEKYYRVTKDDQSSEGYSIHGRVKIPSFGATGFGLPGKISNIKVILNGGQRVTFLRPDGFFSFHNVPAGTHLIEVAAIGYFFSPVRVDVSARNPGKVQAALTETRRGLHEFVLEPLREEQYYEVREPFNIMSIVKSPMGMMIGFMVIVMFLMPKLVENMDPEEIKRAQEEMRSQGVPSLANLMPGAGRS</sequence>
<evidence type="ECO:0000256" key="15">
    <source>
        <dbReference type="ARBA" id="ARBA00023204"/>
    </source>
</evidence>
<evidence type="ECO:0000256" key="5">
    <source>
        <dbReference type="ARBA" id="ARBA00017893"/>
    </source>
</evidence>
<dbReference type="GO" id="GO:0051880">
    <property type="term" value="F:G-quadruplex DNA binding"/>
    <property type="evidence" value="ECO:0007669"/>
    <property type="project" value="TreeGrafter"/>
</dbReference>
<dbReference type="GO" id="GO:0070192">
    <property type="term" value="P:chromosome organization involved in meiotic cell cycle"/>
    <property type="evidence" value="ECO:0007669"/>
    <property type="project" value="TreeGrafter"/>
</dbReference>
<keyword evidence="14 22" id="KW-0175">Coiled coil</keyword>
<dbReference type="GO" id="GO:0030870">
    <property type="term" value="C:Mre11 complex"/>
    <property type="evidence" value="ECO:0007669"/>
    <property type="project" value="TreeGrafter"/>
</dbReference>
<evidence type="ECO:0000256" key="6">
    <source>
        <dbReference type="ARBA" id="ARBA00022454"/>
    </source>
</evidence>
<dbReference type="PANTHER" id="PTHR18867:SF12">
    <property type="entry name" value="DNA REPAIR PROTEIN RAD50"/>
    <property type="match status" value="1"/>
</dbReference>
<proteinExistence type="inferred from homology"/>
<feature type="binding site" evidence="21">
    <location>
        <position position="695"/>
    </location>
    <ligand>
        <name>Zn(2+)</name>
        <dbReference type="ChEBI" id="CHEBI:29105"/>
    </ligand>
</feature>
<keyword evidence="7 21" id="KW-0479">Metal-binding</keyword>
<keyword evidence="16" id="KW-0539">Nucleus</keyword>
<reference evidence="25" key="2">
    <citation type="submission" date="2021-03" db="UniProtKB">
        <authorList>
            <consortium name="EnsemblPlants"/>
        </authorList>
    </citation>
    <scope>IDENTIFICATION</scope>
</reference>
<evidence type="ECO:0000256" key="4">
    <source>
        <dbReference type="ARBA" id="ARBA00009439"/>
    </source>
</evidence>
<evidence type="ECO:0000256" key="18">
    <source>
        <dbReference type="ARBA" id="ARBA00023306"/>
    </source>
</evidence>
<comment type="subcellular location">
    <subcellularLocation>
        <location evidence="3">Chromosome</location>
    </subcellularLocation>
    <subcellularLocation>
        <location evidence="2">Nucleus</location>
    </subcellularLocation>
</comment>
<feature type="coiled-coil region" evidence="22">
    <location>
        <begin position="451"/>
        <end position="647"/>
    </location>
</feature>
<evidence type="ECO:0000256" key="21">
    <source>
        <dbReference type="PROSITE-ProRule" id="PRU00471"/>
    </source>
</evidence>
<dbReference type="GO" id="GO:0000794">
    <property type="term" value="C:condensed nuclear chromosome"/>
    <property type="evidence" value="ECO:0007669"/>
    <property type="project" value="TreeGrafter"/>
</dbReference>
<evidence type="ECO:0000256" key="1">
    <source>
        <dbReference type="ARBA" id="ARBA00001947"/>
    </source>
</evidence>
<dbReference type="GO" id="GO:0000722">
    <property type="term" value="P:telomere maintenance via recombination"/>
    <property type="evidence" value="ECO:0007669"/>
    <property type="project" value="TreeGrafter"/>
</dbReference>
<keyword evidence="9" id="KW-0227">DNA damage</keyword>
<dbReference type="GO" id="GO:0006302">
    <property type="term" value="P:double-strand break repair"/>
    <property type="evidence" value="ECO:0007669"/>
    <property type="project" value="InterPro"/>
</dbReference>
<keyword evidence="17" id="KW-0469">Meiosis</keyword>
<dbReference type="GO" id="GO:0005524">
    <property type="term" value="F:ATP binding"/>
    <property type="evidence" value="ECO:0007669"/>
    <property type="project" value="UniProtKB-KW"/>
</dbReference>
<evidence type="ECO:0000256" key="23">
    <source>
        <dbReference type="SAM" id="MobiDB-lite"/>
    </source>
</evidence>
<evidence type="ECO:0000259" key="24">
    <source>
        <dbReference type="PROSITE" id="PS51131"/>
    </source>
</evidence>
<keyword evidence="26" id="KW-1185">Reference proteome</keyword>
<dbReference type="Pfam" id="PF09430">
    <property type="entry name" value="EMC7_beta-sandw"/>
    <property type="match status" value="1"/>
</dbReference>
<evidence type="ECO:0000256" key="20">
    <source>
        <dbReference type="ARBA" id="ARBA00064981"/>
    </source>
</evidence>
<comment type="similarity">
    <text evidence="4">Belongs to the SMC family. RAD50 subfamily.</text>
</comment>
<dbReference type="EMBL" id="UZAU01000626">
    <property type="status" value="NOT_ANNOTATED_CDS"/>
    <property type="molecule type" value="Genomic_DNA"/>
</dbReference>
<evidence type="ECO:0000256" key="2">
    <source>
        <dbReference type="ARBA" id="ARBA00004123"/>
    </source>
</evidence>
<evidence type="ECO:0000313" key="26">
    <source>
        <dbReference type="Proteomes" id="UP000596661"/>
    </source>
</evidence>
<protein>
    <recommendedName>
        <fullName evidence="5">DNA repair protein RAD50</fullName>
    </recommendedName>
</protein>
<evidence type="ECO:0000256" key="17">
    <source>
        <dbReference type="ARBA" id="ARBA00023254"/>
    </source>
</evidence>
<dbReference type="Gene3D" id="3.40.50.300">
    <property type="entry name" value="P-loop containing nucleotide triphosphate hydrolases"/>
    <property type="match status" value="2"/>
</dbReference>
<evidence type="ECO:0000256" key="8">
    <source>
        <dbReference type="ARBA" id="ARBA00022741"/>
    </source>
</evidence>
<organism evidence="25 26">
    <name type="scientific">Cannabis sativa</name>
    <name type="common">Hemp</name>
    <name type="synonym">Marijuana</name>
    <dbReference type="NCBI Taxonomy" id="3483"/>
    <lineage>
        <taxon>Eukaryota</taxon>
        <taxon>Viridiplantae</taxon>
        <taxon>Streptophyta</taxon>
        <taxon>Embryophyta</taxon>
        <taxon>Tracheophyta</taxon>
        <taxon>Spermatophyta</taxon>
        <taxon>Magnoliopsida</taxon>
        <taxon>eudicotyledons</taxon>
        <taxon>Gunneridae</taxon>
        <taxon>Pentapetalae</taxon>
        <taxon>rosids</taxon>
        <taxon>fabids</taxon>
        <taxon>Rosales</taxon>
        <taxon>Cannabaceae</taxon>
        <taxon>Cannabis</taxon>
    </lineage>
</organism>
<dbReference type="InterPro" id="IPR027417">
    <property type="entry name" value="P-loop_NTPase"/>
</dbReference>
<dbReference type="FunFam" id="3.40.50.300:FF:001649">
    <property type="entry name" value="DNA repair protein RAD50"/>
    <property type="match status" value="1"/>
</dbReference>
<dbReference type="Proteomes" id="UP000596661">
    <property type="component" value="Chromosome 7"/>
</dbReference>
<keyword evidence="6" id="KW-0158">Chromosome</keyword>
<keyword evidence="13" id="KW-0460">Magnesium</keyword>
<evidence type="ECO:0000313" key="25">
    <source>
        <dbReference type="EnsemblPlants" id="cds.evm.model.07.85"/>
    </source>
</evidence>
<dbReference type="PANTHER" id="PTHR18867">
    <property type="entry name" value="RAD50"/>
    <property type="match status" value="1"/>
</dbReference>
<dbReference type="InterPro" id="IPR013134">
    <property type="entry name" value="Zn_hook_RAD50"/>
</dbReference>
<evidence type="ECO:0000256" key="13">
    <source>
        <dbReference type="ARBA" id="ARBA00022842"/>
    </source>
</evidence>
<dbReference type="SUPFAM" id="SSF52540">
    <property type="entry name" value="P-loop containing nucleoside triphosphate hydrolases"/>
    <property type="match status" value="2"/>
</dbReference>
<dbReference type="GO" id="GO:0030246">
    <property type="term" value="F:carbohydrate binding"/>
    <property type="evidence" value="ECO:0007669"/>
    <property type="project" value="InterPro"/>
</dbReference>
<dbReference type="GO" id="GO:0043047">
    <property type="term" value="F:single-stranded telomeric DNA binding"/>
    <property type="evidence" value="ECO:0007669"/>
    <property type="project" value="TreeGrafter"/>
</dbReference>
<name>A0A803Q6R1_CANSA</name>
<dbReference type="InterPro" id="IPR013784">
    <property type="entry name" value="Carb-bd-like_fold"/>
</dbReference>
<dbReference type="InterPro" id="IPR019008">
    <property type="entry name" value="Beta_sandwich_EMC7"/>
</dbReference>
<feature type="coiled-coil region" evidence="22">
    <location>
        <begin position="284"/>
        <end position="343"/>
    </location>
</feature>
<dbReference type="EnsemblPlants" id="evm.model.07.85">
    <property type="protein sequence ID" value="cds.evm.model.07.85"/>
    <property type="gene ID" value="evm.TU.07.85"/>
</dbReference>
<evidence type="ECO:0000256" key="12">
    <source>
        <dbReference type="ARBA" id="ARBA00022840"/>
    </source>
</evidence>
<evidence type="ECO:0000256" key="14">
    <source>
        <dbReference type="ARBA" id="ARBA00023054"/>
    </source>
</evidence>
<evidence type="ECO:0000256" key="16">
    <source>
        <dbReference type="ARBA" id="ARBA00023242"/>
    </source>
</evidence>
<evidence type="ECO:0000256" key="10">
    <source>
        <dbReference type="ARBA" id="ARBA00022801"/>
    </source>
</evidence>
<comment type="cofactor">
    <cofactor evidence="1">
        <name>Zn(2+)</name>
        <dbReference type="ChEBI" id="CHEBI:29105"/>
    </cofactor>
</comment>
<dbReference type="OMA" id="FSDYYYR"/>
<accession>A0A803Q6R1</accession>
<comment type="catalytic activity">
    <reaction evidence="19">
        <text>ATP + H2O = ADP + phosphate + H(+)</text>
        <dbReference type="Rhea" id="RHEA:13065"/>
        <dbReference type="ChEBI" id="CHEBI:15377"/>
        <dbReference type="ChEBI" id="CHEBI:15378"/>
        <dbReference type="ChEBI" id="CHEBI:30616"/>
        <dbReference type="ChEBI" id="CHEBI:43474"/>
        <dbReference type="ChEBI" id="CHEBI:456216"/>
    </reaction>
</comment>
<dbReference type="PROSITE" id="PS51131">
    <property type="entry name" value="ZN_HOOK"/>
    <property type="match status" value="1"/>
</dbReference>
<evidence type="ECO:0000256" key="3">
    <source>
        <dbReference type="ARBA" id="ARBA00004286"/>
    </source>
</evidence>
<dbReference type="SUPFAM" id="SSF49452">
    <property type="entry name" value="Starch-binding domain-like"/>
    <property type="match status" value="1"/>
</dbReference>
<feature type="region of interest" description="Disordered" evidence="23">
    <location>
        <begin position="1443"/>
        <end position="1463"/>
    </location>
</feature>